<accession>D4F5L5</accession>
<dbReference type="AlphaFoldDB" id="D4F5L5"/>
<comment type="caution">
    <text evidence="2">The sequence shown here is derived from an EMBL/GenBank/DDBJ whole genome shotgun (WGS) entry which is preliminary data.</text>
</comment>
<evidence type="ECO:0000313" key="2">
    <source>
        <dbReference type="EMBL" id="EFE22937.1"/>
    </source>
</evidence>
<gene>
    <name evidence="2" type="ORF">EDWATA_02043</name>
</gene>
<reference evidence="2 3" key="1">
    <citation type="submission" date="2010-02" db="EMBL/GenBank/DDBJ databases">
        <authorList>
            <person name="Weinstock G."/>
            <person name="Sodergren E."/>
            <person name="Clifton S."/>
            <person name="Fulton L."/>
            <person name="Fulton B."/>
            <person name="Courtney L."/>
            <person name="Fronick C."/>
            <person name="Harrison M."/>
            <person name="Strong C."/>
            <person name="Farmer C."/>
            <person name="Delahaunty K."/>
            <person name="Markovic C."/>
            <person name="Hall O."/>
            <person name="Minx P."/>
            <person name="Tomlinson C."/>
            <person name="Mitreva M."/>
            <person name="Nelson J."/>
            <person name="Hou S."/>
            <person name="Wollam A."/>
            <person name="Pepin K.H."/>
            <person name="Johnson M."/>
            <person name="Bhonagiri V."/>
            <person name="Zhang X."/>
            <person name="Suruliraj S."/>
            <person name="Warren W."/>
            <person name="Chinwalla A."/>
            <person name="Mardis E.R."/>
            <person name="Wilson R.K."/>
        </authorList>
    </citation>
    <scope>NUCLEOTIDE SEQUENCE [LARGE SCALE GENOMIC DNA]</scope>
    <source>
        <strain evidence="2 3">ATCC 23685</strain>
    </source>
</reference>
<dbReference type="EMBL" id="ADGK01000153">
    <property type="protein sequence ID" value="EFE22937.1"/>
    <property type="molecule type" value="Genomic_DNA"/>
</dbReference>
<keyword evidence="1" id="KW-0812">Transmembrane</keyword>
<dbReference type="Proteomes" id="UP000003692">
    <property type="component" value="Unassembled WGS sequence"/>
</dbReference>
<dbReference type="HOGENOM" id="CLU_2751380_0_0_6"/>
<keyword evidence="1" id="KW-1133">Transmembrane helix</keyword>
<keyword evidence="1" id="KW-0472">Membrane</keyword>
<name>D4F5L5_EDWTA</name>
<feature type="transmembrane region" description="Helical" evidence="1">
    <location>
        <begin position="21"/>
        <end position="40"/>
    </location>
</feature>
<proteinExistence type="predicted"/>
<evidence type="ECO:0000313" key="3">
    <source>
        <dbReference type="Proteomes" id="UP000003692"/>
    </source>
</evidence>
<protein>
    <submittedName>
        <fullName evidence="2">Uncharacterized protein</fullName>
    </submittedName>
</protein>
<organism evidence="2 3">
    <name type="scientific">Edwardsiella tarda ATCC 23685</name>
    <dbReference type="NCBI Taxonomy" id="500638"/>
    <lineage>
        <taxon>Bacteria</taxon>
        <taxon>Pseudomonadati</taxon>
        <taxon>Pseudomonadota</taxon>
        <taxon>Gammaproteobacteria</taxon>
        <taxon>Enterobacterales</taxon>
        <taxon>Hafniaceae</taxon>
        <taxon>Edwardsiella</taxon>
    </lineage>
</organism>
<sequence>MRYPSYGYLTKFPQALMSNKVTFTLFIMLIGYQNLLPIMSTPGASVETLWCEAIKSCIYSRLTRSRSGAS</sequence>
<evidence type="ECO:0000256" key="1">
    <source>
        <dbReference type="SAM" id="Phobius"/>
    </source>
</evidence>